<organism evidence="2 3">
    <name type="scientific">Roridomyces roridus</name>
    <dbReference type="NCBI Taxonomy" id="1738132"/>
    <lineage>
        <taxon>Eukaryota</taxon>
        <taxon>Fungi</taxon>
        <taxon>Dikarya</taxon>
        <taxon>Basidiomycota</taxon>
        <taxon>Agaricomycotina</taxon>
        <taxon>Agaricomycetes</taxon>
        <taxon>Agaricomycetidae</taxon>
        <taxon>Agaricales</taxon>
        <taxon>Marasmiineae</taxon>
        <taxon>Mycenaceae</taxon>
        <taxon>Roridomyces</taxon>
    </lineage>
</organism>
<dbReference type="Proteomes" id="UP001221142">
    <property type="component" value="Unassembled WGS sequence"/>
</dbReference>
<dbReference type="AlphaFoldDB" id="A0AAD7AXB1"/>
<gene>
    <name evidence="2" type="ORF">FB45DRAFT_1047213</name>
</gene>
<reference evidence="2" key="1">
    <citation type="submission" date="2023-03" db="EMBL/GenBank/DDBJ databases">
        <title>Massive genome expansion in bonnet fungi (Mycena s.s.) driven by repeated elements and novel gene families across ecological guilds.</title>
        <authorList>
            <consortium name="Lawrence Berkeley National Laboratory"/>
            <person name="Harder C.B."/>
            <person name="Miyauchi S."/>
            <person name="Viragh M."/>
            <person name="Kuo A."/>
            <person name="Thoen E."/>
            <person name="Andreopoulos B."/>
            <person name="Lu D."/>
            <person name="Skrede I."/>
            <person name="Drula E."/>
            <person name="Henrissat B."/>
            <person name="Morin E."/>
            <person name="Kohler A."/>
            <person name="Barry K."/>
            <person name="LaButti K."/>
            <person name="Morin E."/>
            <person name="Salamov A."/>
            <person name="Lipzen A."/>
            <person name="Mereny Z."/>
            <person name="Hegedus B."/>
            <person name="Baldrian P."/>
            <person name="Stursova M."/>
            <person name="Weitz H."/>
            <person name="Taylor A."/>
            <person name="Grigoriev I.V."/>
            <person name="Nagy L.G."/>
            <person name="Martin F."/>
            <person name="Kauserud H."/>
        </authorList>
    </citation>
    <scope>NUCLEOTIDE SEQUENCE</scope>
    <source>
        <strain evidence="2">9284</strain>
    </source>
</reference>
<keyword evidence="3" id="KW-1185">Reference proteome</keyword>
<protein>
    <recommendedName>
        <fullName evidence="4">Fungal-type protein kinase domain-containing protein</fullName>
    </recommendedName>
</protein>
<dbReference type="EMBL" id="JARKIF010000239">
    <property type="protein sequence ID" value="KAJ7602280.1"/>
    <property type="molecule type" value="Genomic_DNA"/>
</dbReference>
<accession>A0AAD7AXB1</accession>
<feature type="compositionally biased region" description="Low complexity" evidence="1">
    <location>
        <begin position="367"/>
        <end position="381"/>
    </location>
</feature>
<evidence type="ECO:0000256" key="1">
    <source>
        <dbReference type="SAM" id="MobiDB-lite"/>
    </source>
</evidence>
<evidence type="ECO:0008006" key="4">
    <source>
        <dbReference type="Google" id="ProtNLM"/>
    </source>
</evidence>
<evidence type="ECO:0000313" key="3">
    <source>
        <dbReference type="Proteomes" id="UP001221142"/>
    </source>
</evidence>
<comment type="caution">
    <text evidence="2">The sequence shown here is derived from an EMBL/GenBank/DDBJ whole genome shotgun (WGS) entry which is preliminary data.</text>
</comment>
<sequence>MAESVPLSGRWSSPVDNARPTYGTQGSSPPRLQDDLKKAMKAEIGQHTWWFDDDRRVARMVCHKTRKPDAPIPCKDVLDSLENYVCDSDSWWFTNGLESAAAEMEKAYRSLPPAKRLRPGSKKEAEHYDGVGTFFNLAIRSASRMVPELPDDGPFAKFGFGVYDRPTGDGVNDAAELKPDLAGIRDHTLHTETPTSVRIREGVALFWFAAPDSCQPSIGVPVEVKDTWRDMVHQATTYARAMFFASPLRRFCPVIIYNSLLCRFHFLIYHRGGISSSRPFDAHSPDGCKGMLRMLMSLMTCKNRVDAGYASWNDNFLQIFRLPVDGSTANYVNATTEQILHADNCSRGPATHVYRISYAVGGSPVNTSLPSTPATPSSQSSNLPELRPRISLQGGVLRPYNTQIIDQDNSKLELCRK</sequence>
<evidence type="ECO:0000313" key="2">
    <source>
        <dbReference type="EMBL" id="KAJ7602280.1"/>
    </source>
</evidence>
<feature type="region of interest" description="Disordered" evidence="1">
    <location>
        <begin position="367"/>
        <end position="386"/>
    </location>
</feature>
<feature type="region of interest" description="Disordered" evidence="1">
    <location>
        <begin position="1"/>
        <end position="31"/>
    </location>
</feature>
<proteinExistence type="predicted"/>
<name>A0AAD7AXB1_9AGAR</name>